<reference evidence="1" key="1">
    <citation type="submission" date="2022-11" db="EMBL/GenBank/DDBJ databases">
        <title>Genome Sequence of Boeremia exigua.</title>
        <authorList>
            <person name="Buettner E."/>
        </authorList>
    </citation>
    <scope>NUCLEOTIDE SEQUENCE</scope>
    <source>
        <strain evidence="1">CU02</strain>
    </source>
</reference>
<comment type="caution">
    <text evidence="1">The sequence shown here is derived from an EMBL/GenBank/DDBJ whole genome shotgun (WGS) entry which is preliminary data.</text>
</comment>
<evidence type="ECO:0000313" key="1">
    <source>
        <dbReference type="EMBL" id="KAJ8118360.1"/>
    </source>
</evidence>
<sequence length="208" mass="22881">MLAPLSQPGLVLFPGYTAQRSEVFFVKAESGSSTKERYQVSFASQTGGPGAPLMRIEEEEKRTLVFRMPNGQEAMRIVKQVHKWTGKSPEYHGYAPDGSKLWHLTLKSGLLKTKYDLTLVSSDPHLPLVEVRNKTANGDLGVIVNDLLAMSITKPNMLKWRRENVVNVAPGMDILLALGLNWIRYDKQSMDAKAIEQGVSGVGDAAAA</sequence>
<proteinExistence type="predicted"/>
<keyword evidence="2" id="KW-1185">Reference proteome</keyword>
<gene>
    <name evidence="1" type="ORF">OPT61_g626</name>
</gene>
<protein>
    <submittedName>
        <fullName evidence="1">Uncharacterized protein</fullName>
    </submittedName>
</protein>
<dbReference type="EMBL" id="JAPHNI010000021">
    <property type="protein sequence ID" value="KAJ8118360.1"/>
    <property type="molecule type" value="Genomic_DNA"/>
</dbReference>
<evidence type="ECO:0000313" key="2">
    <source>
        <dbReference type="Proteomes" id="UP001153331"/>
    </source>
</evidence>
<dbReference type="Proteomes" id="UP001153331">
    <property type="component" value="Unassembled WGS sequence"/>
</dbReference>
<organism evidence="1 2">
    <name type="scientific">Boeremia exigua</name>
    <dbReference type="NCBI Taxonomy" id="749465"/>
    <lineage>
        <taxon>Eukaryota</taxon>
        <taxon>Fungi</taxon>
        <taxon>Dikarya</taxon>
        <taxon>Ascomycota</taxon>
        <taxon>Pezizomycotina</taxon>
        <taxon>Dothideomycetes</taxon>
        <taxon>Pleosporomycetidae</taxon>
        <taxon>Pleosporales</taxon>
        <taxon>Pleosporineae</taxon>
        <taxon>Didymellaceae</taxon>
        <taxon>Boeremia</taxon>
    </lineage>
</organism>
<accession>A0ACC2IT60</accession>
<name>A0ACC2IT60_9PLEO</name>